<dbReference type="Proteomes" id="UP000176877">
    <property type="component" value="Unassembled WGS sequence"/>
</dbReference>
<dbReference type="InterPro" id="IPR023214">
    <property type="entry name" value="HAD_sf"/>
</dbReference>
<sequence length="201" mass="23591">MKIIFDLDYTLLDTVRFKDALADIFVQENFYADYKKYFKDQGINFDPREYLNILKDEGKIDSYAEKEIKSGLKELLGMMDNYLFRGVAKILKKLKDGGAELILLTFGNKEWHEDKIRTLSIGRYFTQIVFEEEDKAGSEYLRSLKNTEEEVLIVNDNAKETEKMIKIIGEKAKVFLVDGPYVKNIKHNWPIHKLVELINYK</sequence>
<gene>
    <name evidence="1" type="ORF">A3D45_01255</name>
</gene>
<dbReference type="AlphaFoldDB" id="A0A1F5S8Y9"/>
<evidence type="ECO:0000313" key="2">
    <source>
        <dbReference type="Proteomes" id="UP000176877"/>
    </source>
</evidence>
<accession>A0A1F5S8Y9</accession>
<organism evidence="1 2">
    <name type="scientific">Candidatus Falkowbacteria bacterium RIFCSPHIGHO2_02_FULL_42_9</name>
    <dbReference type="NCBI Taxonomy" id="1797986"/>
    <lineage>
        <taxon>Bacteria</taxon>
        <taxon>Candidatus Falkowiibacteriota</taxon>
    </lineage>
</organism>
<dbReference type="Pfam" id="PF13419">
    <property type="entry name" value="HAD_2"/>
    <property type="match status" value="1"/>
</dbReference>
<proteinExistence type="predicted"/>
<dbReference type="Gene3D" id="3.40.50.1000">
    <property type="entry name" value="HAD superfamily/HAD-like"/>
    <property type="match status" value="1"/>
</dbReference>
<dbReference type="InterPro" id="IPR036412">
    <property type="entry name" value="HAD-like_sf"/>
</dbReference>
<comment type="caution">
    <text evidence="1">The sequence shown here is derived from an EMBL/GenBank/DDBJ whole genome shotgun (WGS) entry which is preliminary data.</text>
</comment>
<reference evidence="1 2" key="1">
    <citation type="journal article" date="2016" name="Nat. Commun.">
        <title>Thousands of microbial genomes shed light on interconnected biogeochemical processes in an aquifer system.</title>
        <authorList>
            <person name="Anantharaman K."/>
            <person name="Brown C.T."/>
            <person name="Hug L.A."/>
            <person name="Sharon I."/>
            <person name="Castelle C.J."/>
            <person name="Probst A.J."/>
            <person name="Thomas B.C."/>
            <person name="Singh A."/>
            <person name="Wilkins M.J."/>
            <person name="Karaoz U."/>
            <person name="Brodie E.L."/>
            <person name="Williams K.H."/>
            <person name="Hubbard S.S."/>
            <person name="Banfield J.F."/>
        </authorList>
    </citation>
    <scope>NUCLEOTIDE SEQUENCE [LARGE SCALE GENOMIC DNA]</scope>
</reference>
<evidence type="ECO:0000313" key="1">
    <source>
        <dbReference type="EMBL" id="OGF23188.1"/>
    </source>
</evidence>
<protein>
    <recommendedName>
        <fullName evidence="3">FCP1 homology domain-containing protein</fullName>
    </recommendedName>
</protein>
<dbReference type="EMBL" id="MFFT01000022">
    <property type="protein sequence ID" value="OGF23188.1"/>
    <property type="molecule type" value="Genomic_DNA"/>
</dbReference>
<evidence type="ECO:0008006" key="3">
    <source>
        <dbReference type="Google" id="ProtNLM"/>
    </source>
</evidence>
<dbReference type="SUPFAM" id="SSF56784">
    <property type="entry name" value="HAD-like"/>
    <property type="match status" value="1"/>
</dbReference>
<dbReference type="InterPro" id="IPR041492">
    <property type="entry name" value="HAD_2"/>
</dbReference>
<name>A0A1F5S8Y9_9BACT</name>